<keyword evidence="1" id="KW-0812">Transmembrane</keyword>
<organism evidence="2 3">
    <name type="scientific">Panagrolaimus superbus</name>
    <dbReference type="NCBI Taxonomy" id="310955"/>
    <lineage>
        <taxon>Eukaryota</taxon>
        <taxon>Metazoa</taxon>
        <taxon>Ecdysozoa</taxon>
        <taxon>Nematoda</taxon>
        <taxon>Chromadorea</taxon>
        <taxon>Rhabditida</taxon>
        <taxon>Tylenchina</taxon>
        <taxon>Panagrolaimomorpha</taxon>
        <taxon>Panagrolaimoidea</taxon>
        <taxon>Panagrolaimidae</taxon>
        <taxon>Panagrolaimus</taxon>
    </lineage>
</organism>
<dbReference type="AlphaFoldDB" id="A0A914ZAI3"/>
<name>A0A914ZAI3_9BILA</name>
<keyword evidence="1" id="KW-1133">Transmembrane helix</keyword>
<feature type="transmembrane region" description="Helical" evidence="1">
    <location>
        <begin position="38"/>
        <end position="64"/>
    </location>
</feature>
<evidence type="ECO:0000313" key="2">
    <source>
        <dbReference type="Proteomes" id="UP000887577"/>
    </source>
</evidence>
<keyword evidence="2" id="KW-1185">Reference proteome</keyword>
<evidence type="ECO:0000313" key="3">
    <source>
        <dbReference type="WBParaSite" id="PSU_v2.g9668.t1"/>
    </source>
</evidence>
<evidence type="ECO:0000256" key="1">
    <source>
        <dbReference type="SAM" id="Phobius"/>
    </source>
</evidence>
<dbReference type="WBParaSite" id="PSU_v2.g9668.t1">
    <property type="protein sequence ID" value="PSU_v2.g9668.t1"/>
    <property type="gene ID" value="PSU_v2.g9668"/>
</dbReference>
<protein>
    <submittedName>
        <fullName evidence="3">Uncharacterized protein</fullName>
    </submittedName>
</protein>
<accession>A0A914ZAI3</accession>
<dbReference type="Proteomes" id="UP000887577">
    <property type="component" value="Unplaced"/>
</dbReference>
<proteinExistence type="predicted"/>
<reference evidence="3" key="1">
    <citation type="submission" date="2022-11" db="UniProtKB">
        <authorList>
            <consortium name="WormBaseParasite"/>
        </authorList>
    </citation>
    <scope>IDENTIFICATION</scope>
</reference>
<feature type="transmembrane region" description="Helical" evidence="1">
    <location>
        <begin position="7"/>
        <end position="32"/>
    </location>
</feature>
<sequence>MVDIVIGFLVVELVAGLVTVAEELFKIIFVVLEIDTDIFGVVVFDVKVVAVEFIVFVVIGFAVVERFERGLCVVAEPLLVDEVVILEGRDVETVRFDDKEVVVEVIDVAFVVVPEFAKVTVLFIAEIGVLCVVPFNDGIFAVVNFEENGILVSVELIFCWDDIEEVVLL</sequence>
<keyword evidence="1" id="KW-0472">Membrane</keyword>